<reference evidence="2 3" key="1">
    <citation type="submission" date="2012-01" db="EMBL/GenBank/DDBJ databases">
        <title>The Genome Sequence of Scardovia inopinata F0304.</title>
        <authorList>
            <consortium name="The Broad Institute Genome Sequencing Platform"/>
            <person name="Ward D."/>
            <person name="Earl A."/>
            <person name="Feldgarden M."/>
            <person name="Gevers D."/>
            <person name="Young S."/>
            <person name="Zeng Q."/>
            <person name="Koehrsen M."/>
            <person name="Alvarado L."/>
            <person name="Berlin A.M."/>
            <person name="Borenstein D."/>
            <person name="Chapman S.B."/>
            <person name="Chen Z."/>
            <person name="Engels R."/>
            <person name="Freedman E."/>
            <person name="Gellesch M."/>
            <person name="Goldberg J."/>
            <person name="Griggs A."/>
            <person name="Gujja S."/>
            <person name="Heilman E.R."/>
            <person name="Heiman D.I."/>
            <person name="Hepburn T.A."/>
            <person name="Howarth C."/>
            <person name="Jen D."/>
            <person name="Larson L."/>
            <person name="Mehta T."/>
            <person name="Park D."/>
            <person name="Pearson M."/>
            <person name="Richards J."/>
            <person name="Roberts A."/>
            <person name="Saif S."/>
            <person name="Shea T.D."/>
            <person name="Shenoy N."/>
            <person name="Sisk P."/>
            <person name="Stolte C."/>
            <person name="Sykes S.N."/>
            <person name="Walk T."/>
            <person name="White J."/>
            <person name="Yandava C."/>
            <person name="Izard J."/>
            <person name="Baranova O.V."/>
            <person name="Blanton J.M."/>
            <person name="Tanner A.C."/>
            <person name="Dewhirst F."/>
            <person name="Haas B."/>
            <person name="Nusbaum C."/>
            <person name="Birren B."/>
        </authorList>
    </citation>
    <scope>NUCLEOTIDE SEQUENCE [LARGE SCALE GENOMIC DNA]</scope>
    <source>
        <strain evidence="2 3">F0304</strain>
    </source>
</reference>
<dbReference type="Pfam" id="PF00535">
    <property type="entry name" value="Glycos_transf_2"/>
    <property type="match status" value="1"/>
</dbReference>
<dbReference type="InterPro" id="IPR029044">
    <property type="entry name" value="Nucleotide-diphossugar_trans"/>
</dbReference>
<dbReference type="eggNOG" id="COG1215">
    <property type="taxonomic scope" value="Bacteria"/>
</dbReference>
<dbReference type="HOGENOM" id="CLU_033536_9_0_11"/>
<accession>W5IK12</accession>
<dbReference type="GO" id="GO:0006487">
    <property type="term" value="P:protein N-linked glycosylation"/>
    <property type="evidence" value="ECO:0007669"/>
    <property type="project" value="TreeGrafter"/>
</dbReference>
<evidence type="ECO:0000313" key="3">
    <source>
        <dbReference type="Proteomes" id="UP000005777"/>
    </source>
</evidence>
<dbReference type="Gene3D" id="3.90.550.10">
    <property type="entry name" value="Spore Coat Polysaccharide Biosynthesis Protein SpsA, Chain A"/>
    <property type="match status" value="1"/>
</dbReference>
<dbReference type="EMBL" id="ADCX01000004">
    <property type="protein sequence ID" value="EFG27371.1"/>
    <property type="molecule type" value="Genomic_DNA"/>
</dbReference>
<dbReference type="Proteomes" id="UP000005777">
    <property type="component" value="Unassembled WGS sequence"/>
</dbReference>
<dbReference type="SUPFAM" id="SSF53448">
    <property type="entry name" value="Nucleotide-diphospho-sugar transferases"/>
    <property type="match status" value="1"/>
</dbReference>
<dbReference type="PANTHER" id="PTHR10859">
    <property type="entry name" value="GLYCOSYL TRANSFERASE"/>
    <property type="match status" value="1"/>
</dbReference>
<dbReference type="AlphaFoldDB" id="W5IK12"/>
<name>W5IK12_SCAIO</name>
<dbReference type="InterPro" id="IPR001173">
    <property type="entry name" value="Glyco_trans_2-like"/>
</dbReference>
<comment type="caution">
    <text evidence="2">The sequence shown here is derived from an EMBL/GenBank/DDBJ whole genome shotgun (WGS) entry which is preliminary data.</text>
</comment>
<evidence type="ECO:0000259" key="1">
    <source>
        <dbReference type="Pfam" id="PF00535"/>
    </source>
</evidence>
<gene>
    <name evidence="2" type="ORF">HMPREF9020_01013</name>
</gene>
<protein>
    <recommendedName>
        <fullName evidence="1">Glycosyltransferase 2-like domain-containing protein</fullName>
    </recommendedName>
</protein>
<keyword evidence="3" id="KW-1185">Reference proteome</keyword>
<evidence type="ECO:0000313" key="2">
    <source>
        <dbReference type="EMBL" id="EFG27371.1"/>
    </source>
</evidence>
<sequence length="320" mass="36224">MDQRNMTENTAEIIDRCGSPQDSDVDFVIPVYNEEEELETSIRQLGAYLSGTVNEYGAIIADGVPANFSWQIVIADNASTDTTWSIASELSHRYPDRIRAVRIREKGRGLALKSAWGESKSQVCAYMDVDLSTGLEQIDSLILPLLSGEADIAIGSRLLAGSWIKRSARREFISRSYNFLLRTYSRARFHDAQCGFKAIRRQRFQDLLPLIVDNEWFFDTELLLLAQDKGWKIKEIPVRWVEDRGTTVKIFDTAWKDLQGMKRMKTFRNSTNPEQILSHQADAYRQTHASPFAGSLIPISLLGNSTVSRNHPAILTNFTA</sequence>
<organism evidence="2 3">
    <name type="scientific">Scardovia inopinata F0304</name>
    <dbReference type="NCBI Taxonomy" id="641146"/>
    <lineage>
        <taxon>Bacteria</taxon>
        <taxon>Bacillati</taxon>
        <taxon>Actinomycetota</taxon>
        <taxon>Actinomycetes</taxon>
        <taxon>Bifidobacteriales</taxon>
        <taxon>Bifidobacteriaceae</taxon>
        <taxon>Scardovia</taxon>
    </lineage>
</organism>
<proteinExistence type="predicted"/>
<feature type="domain" description="Glycosyltransferase 2-like" evidence="1">
    <location>
        <begin position="27"/>
        <end position="207"/>
    </location>
</feature>
<dbReference type="PANTHER" id="PTHR10859:SF91">
    <property type="entry name" value="DOLICHYL-PHOSPHATE BETA-GLUCOSYLTRANSFERASE"/>
    <property type="match status" value="1"/>
</dbReference>